<reference evidence="2" key="1">
    <citation type="submission" date="2020-06" db="EMBL/GenBank/DDBJ databases">
        <title>WGS assembly of Ceratodon purpureus strain R40.</title>
        <authorList>
            <person name="Carey S.B."/>
            <person name="Jenkins J."/>
            <person name="Shu S."/>
            <person name="Lovell J.T."/>
            <person name="Sreedasyam A."/>
            <person name="Maumus F."/>
            <person name="Tiley G.P."/>
            <person name="Fernandez-Pozo N."/>
            <person name="Barry K."/>
            <person name="Chen C."/>
            <person name="Wang M."/>
            <person name="Lipzen A."/>
            <person name="Daum C."/>
            <person name="Saski C.A."/>
            <person name="Payton A.C."/>
            <person name="Mcbreen J.C."/>
            <person name="Conrad R.E."/>
            <person name="Kollar L.M."/>
            <person name="Olsson S."/>
            <person name="Huttunen S."/>
            <person name="Landis J.B."/>
            <person name="Wickett N.J."/>
            <person name="Johnson M.G."/>
            <person name="Rensing S.A."/>
            <person name="Grimwood J."/>
            <person name="Schmutz J."/>
            <person name="Mcdaniel S.F."/>
        </authorList>
    </citation>
    <scope>NUCLEOTIDE SEQUENCE</scope>
    <source>
        <strain evidence="2">R40</strain>
    </source>
</reference>
<dbReference type="PANTHER" id="PTHR35479:SF4">
    <property type="entry name" value="OS01G0750800 PROTEIN"/>
    <property type="match status" value="1"/>
</dbReference>
<comment type="caution">
    <text evidence="2">The sequence shown here is derived from an EMBL/GenBank/DDBJ whole genome shotgun (WGS) entry which is preliminary data.</text>
</comment>
<gene>
    <name evidence="2" type="ORF">KC19_5G009100</name>
</gene>
<dbReference type="PANTHER" id="PTHR35479">
    <property type="entry name" value="UNNAMED PRODUCT"/>
    <property type="match status" value="1"/>
</dbReference>
<protein>
    <submittedName>
        <fullName evidence="2">Uncharacterized protein</fullName>
    </submittedName>
</protein>
<accession>A0A8T0HWL6</accession>
<evidence type="ECO:0000256" key="1">
    <source>
        <dbReference type="SAM" id="Phobius"/>
    </source>
</evidence>
<feature type="transmembrane region" description="Helical" evidence="1">
    <location>
        <begin position="123"/>
        <end position="141"/>
    </location>
</feature>
<proteinExistence type="predicted"/>
<organism evidence="2 3">
    <name type="scientific">Ceratodon purpureus</name>
    <name type="common">Fire moss</name>
    <name type="synonym">Dicranum purpureum</name>
    <dbReference type="NCBI Taxonomy" id="3225"/>
    <lineage>
        <taxon>Eukaryota</taxon>
        <taxon>Viridiplantae</taxon>
        <taxon>Streptophyta</taxon>
        <taxon>Embryophyta</taxon>
        <taxon>Bryophyta</taxon>
        <taxon>Bryophytina</taxon>
        <taxon>Bryopsida</taxon>
        <taxon>Dicranidae</taxon>
        <taxon>Pseudoditrichales</taxon>
        <taxon>Ditrichaceae</taxon>
        <taxon>Ceratodon</taxon>
    </lineage>
</organism>
<dbReference type="Proteomes" id="UP000822688">
    <property type="component" value="Chromosome 5"/>
</dbReference>
<evidence type="ECO:0000313" key="3">
    <source>
        <dbReference type="Proteomes" id="UP000822688"/>
    </source>
</evidence>
<sequence>MKSSNPTCELTKWASFSRLSRIRVSGFDVLARGFQIRIRGQDFVRDAKEARRGCWGRIFEGLRGGFAFREVGFRGEWGLSDRLVGWLVAMAGGMDLHKNVHIENWGAARENLEKTFRFTRRNITLALIFGIAVPFVTYQGVTGEFHKQDAQAGHPPRKFLGTQ</sequence>
<keyword evidence="1" id="KW-1133">Transmembrane helix</keyword>
<evidence type="ECO:0000313" key="2">
    <source>
        <dbReference type="EMBL" id="KAG0575510.1"/>
    </source>
</evidence>
<keyword evidence="1" id="KW-0472">Membrane</keyword>
<name>A0A8T0HWL6_CERPU</name>
<keyword evidence="3" id="KW-1185">Reference proteome</keyword>
<dbReference type="EMBL" id="CM026425">
    <property type="protein sequence ID" value="KAG0575510.1"/>
    <property type="molecule type" value="Genomic_DNA"/>
</dbReference>
<keyword evidence="1" id="KW-0812">Transmembrane</keyword>
<dbReference type="AlphaFoldDB" id="A0A8T0HWL6"/>